<evidence type="ECO:0000313" key="4">
    <source>
        <dbReference type="Proteomes" id="UP000264492"/>
    </source>
</evidence>
<comment type="caution">
    <text evidence="3">The sequence shown here is derived from an EMBL/GenBank/DDBJ whole genome shotgun (WGS) entry which is preliminary data.</text>
</comment>
<dbReference type="InterPro" id="IPR007349">
    <property type="entry name" value="DUF418"/>
</dbReference>
<feature type="transmembrane region" description="Helical" evidence="1">
    <location>
        <begin position="220"/>
        <end position="238"/>
    </location>
</feature>
<dbReference type="AlphaFoldDB" id="A0A371JWY2"/>
<feature type="transmembrane region" description="Helical" evidence="1">
    <location>
        <begin position="297"/>
        <end position="318"/>
    </location>
</feature>
<keyword evidence="1" id="KW-0472">Membrane</keyword>
<accession>A0A371JWY2</accession>
<dbReference type="PANTHER" id="PTHR30590">
    <property type="entry name" value="INNER MEMBRANE PROTEIN"/>
    <property type="match status" value="1"/>
</dbReference>
<feature type="domain" description="DUF418" evidence="2">
    <location>
        <begin position="239"/>
        <end position="405"/>
    </location>
</feature>
<protein>
    <submittedName>
        <fullName evidence="3">DUF418 domain-containing protein</fullName>
    </submittedName>
</protein>
<dbReference type="Proteomes" id="UP000264492">
    <property type="component" value="Unassembled WGS sequence"/>
</dbReference>
<dbReference type="EMBL" id="QTSU01000004">
    <property type="protein sequence ID" value="RDZ26173.1"/>
    <property type="molecule type" value="Genomic_DNA"/>
</dbReference>
<dbReference type="PANTHER" id="PTHR30590:SF2">
    <property type="entry name" value="INNER MEMBRANE PROTEIN"/>
    <property type="match status" value="1"/>
</dbReference>
<evidence type="ECO:0000313" key="3">
    <source>
        <dbReference type="EMBL" id="RDZ26173.1"/>
    </source>
</evidence>
<feature type="transmembrane region" description="Helical" evidence="1">
    <location>
        <begin position="363"/>
        <end position="382"/>
    </location>
</feature>
<keyword evidence="1" id="KW-0812">Transmembrane</keyword>
<organism evidence="3 4">
    <name type="scientific">Lysobacter silvisoli</name>
    <dbReference type="NCBI Taxonomy" id="2293254"/>
    <lineage>
        <taxon>Bacteria</taxon>
        <taxon>Pseudomonadati</taxon>
        <taxon>Pseudomonadota</taxon>
        <taxon>Gammaproteobacteria</taxon>
        <taxon>Lysobacterales</taxon>
        <taxon>Lysobacteraceae</taxon>
        <taxon>Lysobacter</taxon>
    </lineage>
</organism>
<feature type="transmembrane region" description="Helical" evidence="1">
    <location>
        <begin position="119"/>
        <end position="148"/>
    </location>
</feature>
<evidence type="ECO:0000256" key="1">
    <source>
        <dbReference type="SAM" id="Phobius"/>
    </source>
</evidence>
<sequence>MPAIEVSLAENSLLPMTESATGPTQHRHDAIDALRGFALIGVCLVNLLSLSLYDFLDEASQRALPSAAFDTLAITVVDWLVSIKFITIFSLLFGLGFSLQLQRAGARGEDGLARYVRRLLVLMAIGAVHAWLVWWGDILFLYALVGLLMLPLRNLSDRSLLVLGVAITLLPPLISPYMKPLIAQFPSQPEMYSRALVAFSSPQVGVALDGNVTLSTWMRVTNWGLICFVLGRFLLGYWAGRKGLLAAPEQHRALLRKIFIGTLLIGVAATVLGSVQAPLRAAWPLLEADPARTLMRMLVRIGPLALGIAYAAGFALLFCRPAWARRLRVLAPLGRMALSNYLAQTLIGIGVFYGIGAGIGPDYGMAAVLIVAATVLCLQLWWSHAWLARFHYGPMEWLWRWATYGRRPRLRKRARAVLGAVAD</sequence>
<reference evidence="3 4" key="1">
    <citation type="submission" date="2018-08" db="EMBL/GenBank/DDBJ databases">
        <title>Lysobacter sp. zong2l5, whole genome shotgun sequence.</title>
        <authorList>
            <person name="Zhang X."/>
            <person name="Feng G."/>
            <person name="Zhu H."/>
        </authorList>
    </citation>
    <scope>NUCLEOTIDE SEQUENCE [LARGE SCALE GENOMIC DNA]</scope>
    <source>
        <strain evidence="4">zong2l5</strain>
    </source>
</reference>
<dbReference type="InterPro" id="IPR052529">
    <property type="entry name" value="Bact_Transport_Assoc"/>
</dbReference>
<feature type="transmembrane region" description="Helical" evidence="1">
    <location>
        <begin position="258"/>
        <end position="277"/>
    </location>
</feature>
<feature type="transmembrane region" description="Helical" evidence="1">
    <location>
        <begin position="76"/>
        <end position="99"/>
    </location>
</feature>
<keyword evidence="4" id="KW-1185">Reference proteome</keyword>
<name>A0A371JWY2_9GAMM</name>
<feature type="transmembrane region" description="Helical" evidence="1">
    <location>
        <begin position="338"/>
        <end position="357"/>
    </location>
</feature>
<feature type="transmembrane region" description="Helical" evidence="1">
    <location>
        <begin position="36"/>
        <end position="56"/>
    </location>
</feature>
<evidence type="ECO:0000259" key="2">
    <source>
        <dbReference type="Pfam" id="PF04235"/>
    </source>
</evidence>
<dbReference type="Pfam" id="PF04235">
    <property type="entry name" value="DUF418"/>
    <property type="match status" value="1"/>
</dbReference>
<gene>
    <name evidence="3" type="ORF">DX914_18035</name>
</gene>
<keyword evidence="1" id="KW-1133">Transmembrane helix</keyword>
<proteinExistence type="predicted"/>